<reference evidence="3 4" key="1">
    <citation type="submission" date="2024-07" db="EMBL/GenBank/DDBJ databases">
        <authorList>
            <person name="Thanompreechachai J."/>
            <person name="Duangmal K."/>
        </authorList>
    </citation>
    <scope>NUCLEOTIDE SEQUENCE [LARGE SCALE GENOMIC DNA]</scope>
    <source>
        <strain evidence="3 4">TBRC 1896</strain>
    </source>
</reference>
<dbReference type="Proteomes" id="UP001566476">
    <property type="component" value="Unassembled WGS sequence"/>
</dbReference>
<dbReference type="Gene3D" id="3.40.50.1820">
    <property type="entry name" value="alpha/beta hydrolase"/>
    <property type="match status" value="1"/>
</dbReference>
<dbReference type="GO" id="GO:0016787">
    <property type="term" value="F:hydrolase activity"/>
    <property type="evidence" value="ECO:0007669"/>
    <property type="project" value="UniProtKB-KW"/>
</dbReference>
<evidence type="ECO:0000256" key="1">
    <source>
        <dbReference type="ARBA" id="ARBA00038115"/>
    </source>
</evidence>
<organism evidence="3 4">
    <name type="scientific">Kineococcus mangrovi</name>
    <dbReference type="NCBI Taxonomy" id="1660183"/>
    <lineage>
        <taxon>Bacteria</taxon>
        <taxon>Bacillati</taxon>
        <taxon>Actinomycetota</taxon>
        <taxon>Actinomycetes</taxon>
        <taxon>Kineosporiales</taxon>
        <taxon>Kineosporiaceae</taxon>
        <taxon>Kineococcus</taxon>
    </lineage>
</organism>
<accession>A0ABV4I5Z6</accession>
<sequence length="296" mass="31140">MIDTPDRAMVQRLLGLDPAPTYRPLEVRRRPAPPPPGADDVRCEHVVLLTADGEVPCWLLTPGRPRGVAVLALHQHGGEFDRGKSEVAGIAGAPHLAYGLRLAQAGAVVLAPDLVGFEERQRGWTADASADEDLDAFHRIAAGGCLQAQHTRDVAVATSWLREEAGAGSRLGVVGHSLGGQVALFAMAFDPRLTSGVVSCGAGTVASLVRERIPHNPSWFVPGLLAAGDLTAVAATLREQRVLLTAGRTDHLFTDDGVRDVVAGFAPGVCTPLFFDGGHELPDDVTRAAVEFLLAG</sequence>
<keyword evidence="4" id="KW-1185">Reference proteome</keyword>
<dbReference type="SUPFAM" id="SSF53474">
    <property type="entry name" value="alpha/beta-Hydrolases"/>
    <property type="match status" value="1"/>
</dbReference>
<comment type="caution">
    <text evidence="3">The sequence shown here is derived from an EMBL/GenBank/DDBJ whole genome shotgun (WGS) entry which is preliminary data.</text>
</comment>
<dbReference type="InterPro" id="IPR029058">
    <property type="entry name" value="AB_hydrolase_fold"/>
</dbReference>
<protein>
    <submittedName>
        <fullName evidence="3">Alpha/beta hydrolase family protein</fullName>
        <ecNumber evidence="3">3.4.-.-</ecNumber>
    </submittedName>
</protein>
<comment type="similarity">
    <text evidence="1">Belongs to the AB hydrolase superfamily. FUS2 hydrolase family.</text>
</comment>
<dbReference type="EC" id="3.4.-.-" evidence="3"/>
<proteinExistence type="inferred from homology"/>
<evidence type="ECO:0000313" key="4">
    <source>
        <dbReference type="Proteomes" id="UP001566476"/>
    </source>
</evidence>
<name>A0ABV4I5Z6_9ACTN</name>
<dbReference type="EMBL" id="JBGGTQ010000009">
    <property type="protein sequence ID" value="MEZ0494101.1"/>
    <property type="molecule type" value="Genomic_DNA"/>
</dbReference>
<dbReference type="Pfam" id="PF00561">
    <property type="entry name" value="Abhydrolase_1"/>
    <property type="match status" value="1"/>
</dbReference>
<evidence type="ECO:0000259" key="2">
    <source>
        <dbReference type="Pfam" id="PF00561"/>
    </source>
</evidence>
<dbReference type="RefSeq" id="WP_370720334.1">
    <property type="nucleotide sequence ID" value="NZ_JBGGTQ010000009.1"/>
</dbReference>
<dbReference type="InterPro" id="IPR000073">
    <property type="entry name" value="AB_hydrolase_1"/>
</dbReference>
<dbReference type="InterPro" id="IPR050261">
    <property type="entry name" value="FrsA_esterase"/>
</dbReference>
<gene>
    <name evidence="3" type="ORF">AB2L28_17840</name>
</gene>
<feature type="domain" description="AB hydrolase-1" evidence="2">
    <location>
        <begin position="102"/>
        <end position="228"/>
    </location>
</feature>
<evidence type="ECO:0000313" key="3">
    <source>
        <dbReference type="EMBL" id="MEZ0494101.1"/>
    </source>
</evidence>
<keyword evidence="3" id="KW-0378">Hydrolase</keyword>
<dbReference type="PANTHER" id="PTHR22946">
    <property type="entry name" value="DIENELACTONE HYDROLASE DOMAIN-CONTAINING PROTEIN-RELATED"/>
    <property type="match status" value="1"/>
</dbReference>